<sequence>MTASAHEAGDQVIKSVASIVQRAAHDNGLAFRYGGEEFLVLLPGADEPEAHALRAEDLQ</sequence>
<gene>
    <name evidence="7" type="primary">ycdT_1</name>
    <name evidence="7" type="ORF">NCTC12123_00191</name>
</gene>
<dbReference type="EC" id="2.7.7.65" evidence="3"/>
<evidence type="ECO:0000313" key="7">
    <source>
        <dbReference type="EMBL" id="STD18029.1"/>
    </source>
</evidence>
<organism evidence="7 8">
    <name type="scientific">Enterobacter asburiae</name>
    <dbReference type="NCBI Taxonomy" id="61645"/>
    <lineage>
        <taxon>Bacteria</taxon>
        <taxon>Pseudomonadati</taxon>
        <taxon>Pseudomonadota</taxon>
        <taxon>Gammaproteobacteria</taxon>
        <taxon>Enterobacterales</taxon>
        <taxon>Enterobacteriaceae</taxon>
        <taxon>Enterobacter</taxon>
        <taxon>Enterobacter cloacae complex</taxon>
    </lineage>
</organism>
<dbReference type="PANTHER" id="PTHR45138">
    <property type="entry name" value="REGULATORY COMPONENTS OF SENSORY TRANSDUCTION SYSTEM"/>
    <property type="match status" value="1"/>
</dbReference>
<comment type="catalytic activity">
    <reaction evidence="5">
        <text>2 GTP = 3',3'-c-di-GMP + 2 diphosphate</text>
        <dbReference type="Rhea" id="RHEA:24898"/>
        <dbReference type="ChEBI" id="CHEBI:33019"/>
        <dbReference type="ChEBI" id="CHEBI:37565"/>
        <dbReference type="ChEBI" id="CHEBI:58805"/>
        <dbReference type="EC" id="2.7.7.65"/>
    </reaction>
</comment>
<dbReference type="InterPro" id="IPR043128">
    <property type="entry name" value="Rev_trsase/Diguanyl_cyclase"/>
</dbReference>
<dbReference type="InterPro" id="IPR000160">
    <property type="entry name" value="GGDEF_dom"/>
</dbReference>
<dbReference type="GO" id="GO:0005886">
    <property type="term" value="C:plasma membrane"/>
    <property type="evidence" value="ECO:0007669"/>
    <property type="project" value="TreeGrafter"/>
</dbReference>
<dbReference type="GO" id="GO:0043709">
    <property type="term" value="P:cell adhesion involved in single-species biofilm formation"/>
    <property type="evidence" value="ECO:0007669"/>
    <property type="project" value="TreeGrafter"/>
</dbReference>
<dbReference type="Proteomes" id="UP000255163">
    <property type="component" value="Unassembled WGS sequence"/>
</dbReference>
<reference evidence="7 8" key="1">
    <citation type="submission" date="2018-06" db="EMBL/GenBank/DDBJ databases">
        <authorList>
            <consortium name="Pathogen Informatics"/>
            <person name="Doyle S."/>
        </authorList>
    </citation>
    <scope>NUCLEOTIDE SEQUENCE [LARGE SCALE GENOMIC DNA]</scope>
    <source>
        <strain evidence="7 8">NCTC12123</strain>
    </source>
</reference>
<evidence type="ECO:0000256" key="5">
    <source>
        <dbReference type="ARBA" id="ARBA00034247"/>
    </source>
</evidence>
<dbReference type="NCBIfam" id="TIGR00254">
    <property type="entry name" value="GGDEF"/>
    <property type="match status" value="1"/>
</dbReference>
<feature type="domain" description="GGDEF" evidence="6">
    <location>
        <begin position="1"/>
        <end position="59"/>
    </location>
</feature>
<dbReference type="PROSITE" id="PS50887">
    <property type="entry name" value="GGDEF"/>
    <property type="match status" value="1"/>
</dbReference>
<dbReference type="SUPFAM" id="SSF55073">
    <property type="entry name" value="Nucleotide cyclase"/>
    <property type="match status" value="1"/>
</dbReference>
<protein>
    <recommendedName>
        <fullName evidence="3">diguanylate cyclase</fullName>
        <ecNumber evidence="3">2.7.7.65</ecNumber>
    </recommendedName>
</protein>
<keyword evidence="7" id="KW-0548">Nucleotidyltransferase</keyword>
<accession>A0A376F3W7</accession>
<dbReference type="AlphaFoldDB" id="A0A376F3W7"/>
<dbReference type="Gene3D" id="3.30.70.270">
    <property type="match status" value="1"/>
</dbReference>
<keyword evidence="4" id="KW-0547">Nucleotide-binding</keyword>
<comment type="cofactor">
    <cofactor evidence="1">
        <name>Mg(2+)</name>
        <dbReference type="ChEBI" id="CHEBI:18420"/>
    </cofactor>
</comment>
<proteinExistence type="predicted"/>
<dbReference type="GO" id="GO:0005525">
    <property type="term" value="F:GTP binding"/>
    <property type="evidence" value="ECO:0007669"/>
    <property type="project" value="UniProtKB-KW"/>
</dbReference>
<name>A0A376F3W7_ENTAS</name>
<keyword evidence="7" id="KW-0808">Transferase</keyword>
<evidence type="ECO:0000256" key="1">
    <source>
        <dbReference type="ARBA" id="ARBA00001946"/>
    </source>
</evidence>
<comment type="pathway">
    <text evidence="2">Purine metabolism; 3',5'-cyclic di-GMP biosynthesis.</text>
</comment>
<dbReference type="GO" id="GO:0052621">
    <property type="term" value="F:diguanylate cyclase activity"/>
    <property type="evidence" value="ECO:0007669"/>
    <property type="project" value="UniProtKB-EC"/>
</dbReference>
<dbReference type="InterPro" id="IPR050469">
    <property type="entry name" value="Diguanylate_Cyclase"/>
</dbReference>
<dbReference type="InterPro" id="IPR029787">
    <property type="entry name" value="Nucleotide_cyclase"/>
</dbReference>
<dbReference type="EMBL" id="UFYI01000007">
    <property type="protein sequence ID" value="STD18029.1"/>
    <property type="molecule type" value="Genomic_DNA"/>
</dbReference>
<evidence type="ECO:0000256" key="4">
    <source>
        <dbReference type="ARBA" id="ARBA00023134"/>
    </source>
</evidence>
<evidence type="ECO:0000259" key="6">
    <source>
        <dbReference type="PROSITE" id="PS50887"/>
    </source>
</evidence>
<evidence type="ECO:0000256" key="3">
    <source>
        <dbReference type="ARBA" id="ARBA00012528"/>
    </source>
</evidence>
<evidence type="ECO:0000256" key="2">
    <source>
        <dbReference type="ARBA" id="ARBA00004665"/>
    </source>
</evidence>
<dbReference type="PANTHER" id="PTHR45138:SF9">
    <property type="entry name" value="DIGUANYLATE CYCLASE DGCM-RELATED"/>
    <property type="match status" value="1"/>
</dbReference>
<keyword evidence="4" id="KW-0342">GTP-binding</keyword>
<dbReference type="Pfam" id="PF00990">
    <property type="entry name" value="GGDEF"/>
    <property type="match status" value="1"/>
</dbReference>
<evidence type="ECO:0000313" key="8">
    <source>
        <dbReference type="Proteomes" id="UP000255163"/>
    </source>
</evidence>
<dbReference type="GO" id="GO:1902201">
    <property type="term" value="P:negative regulation of bacterial-type flagellum-dependent cell motility"/>
    <property type="evidence" value="ECO:0007669"/>
    <property type="project" value="TreeGrafter"/>
</dbReference>